<dbReference type="InterPro" id="IPR036412">
    <property type="entry name" value="HAD-like_sf"/>
</dbReference>
<feature type="chain" id="PRO_5008584845" evidence="1">
    <location>
        <begin position="22"/>
        <end position="241"/>
    </location>
</feature>
<evidence type="ECO:0000313" key="2">
    <source>
        <dbReference type="EMBL" id="JAS81262.1"/>
    </source>
</evidence>
<gene>
    <name evidence="2" type="ORF">g.3029</name>
</gene>
<dbReference type="InterPro" id="IPR010036">
    <property type="entry name" value="MDP_1_eu_arc"/>
</dbReference>
<dbReference type="PANTHER" id="PTHR17901">
    <property type="entry name" value="MAGNESIUM-DEPENDENT PHOSPHATASE 1 MDP1"/>
    <property type="match status" value="1"/>
</dbReference>
<accession>A0A1B6I2W1</accession>
<dbReference type="InterPro" id="IPR023214">
    <property type="entry name" value="HAD_sf"/>
</dbReference>
<dbReference type="GO" id="GO:0003993">
    <property type="term" value="F:acid phosphatase activity"/>
    <property type="evidence" value="ECO:0007669"/>
    <property type="project" value="TreeGrafter"/>
</dbReference>
<sequence>MFRTYMLYILLVCVYGSAMSGQRVGSQSAPRKCDDFLPKLMIFEVDRVFWPFQVETDVVPPFGLRRYQPISNENSTKLWSGDFEGRELFDSKGRVLQVYSYASEAISTVWKKGTKIAVTATTTKIPTVKHLLRLFDLDEHISVMEIDDSSSLDHVKKIKEATGLQFKDIVYLGSNRVMLNEIKRTLKVLTVYISPKSGLNVMHIYYAIYFYNLRPYIARCKAHRLGQRMPGRLNTVKARPS</sequence>
<reference evidence="2" key="1">
    <citation type="submission" date="2015-11" db="EMBL/GenBank/DDBJ databases">
        <title>De novo transcriptome assembly of four potential Pierce s Disease insect vectors from Arizona vineyards.</title>
        <authorList>
            <person name="Tassone E.E."/>
        </authorList>
    </citation>
    <scope>NUCLEOTIDE SEQUENCE</scope>
</reference>
<organism evidence="2">
    <name type="scientific">Homalodisca liturata</name>
    <dbReference type="NCBI Taxonomy" id="320908"/>
    <lineage>
        <taxon>Eukaryota</taxon>
        <taxon>Metazoa</taxon>
        <taxon>Ecdysozoa</taxon>
        <taxon>Arthropoda</taxon>
        <taxon>Hexapoda</taxon>
        <taxon>Insecta</taxon>
        <taxon>Pterygota</taxon>
        <taxon>Neoptera</taxon>
        <taxon>Paraneoptera</taxon>
        <taxon>Hemiptera</taxon>
        <taxon>Auchenorrhyncha</taxon>
        <taxon>Membracoidea</taxon>
        <taxon>Cicadellidae</taxon>
        <taxon>Cicadellinae</taxon>
        <taxon>Proconiini</taxon>
        <taxon>Homalodisca</taxon>
    </lineage>
</organism>
<dbReference type="Pfam" id="PF12689">
    <property type="entry name" value="Acid_PPase"/>
    <property type="match status" value="1"/>
</dbReference>
<feature type="signal peptide" evidence="1">
    <location>
        <begin position="1"/>
        <end position="21"/>
    </location>
</feature>
<evidence type="ECO:0000256" key="1">
    <source>
        <dbReference type="SAM" id="SignalP"/>
    </source>
</evidence>
<dbReference type="PANTHER" id="PTHR17901:SF14">
    <property type="entry name" value="MAGNESIUM-DEPENDENT PHOSPHATASE 1"/>
    <property type="match status" value="1"/>
</dbReference>
<name>A0A1B6I2W1_9HEMI</name>
<protein>
    <submittedName>
        <fullName evidence="2">Uncharacterized protein</fullName>
    </submittedName>
</protein>
<dbReference type="SUPFAM" id="SSF56784">
    <property type="entry name" value="HAD-like"/>
    <property type="match status" value="1"/>
</dbReference>
<dbReference type="EMBL" id="GECU01026444">
    <property type="protein sequence ID" value="JAS81262.1"/>
    <property type="molecule type" value="Transcribed_RNA"/>
</dbReference>
<dbReference type="Gene3D" id="3.40.50.1000">
    <property type="entry name" value="HAD superfamily/HAD-like"/>
    <property type="match status" value="1"/>
</dbReference>
<dbReference type="AlphaFoldDB" id="A0A1B6I2W1"/>
<keyword evidence="1" id="KW-0732">Signal</keyword>
<proteinExistence type="predicted"/>